<dbReference type="EC" id="1.1.1.133" evidence="2"/>
<feature type="domain" description="RmlD-like substrate binding" evidence="3">
    <location>
        <begin position="3"/>
        <end position="285"/>
    </location>
</feature>
<comment type="similarity">
    <text evidence="1 2">Belongs to the dTDP-4-dehydrorhamnose reductase family.</text>
</comment>
<dbReference type="Pfam" id="PF04321">
    <property type="entry name" value="RmlD_sub_bind"/>
    <property type="match status" value="1"/>
</dbReference>
<evidence type="ECO:0000259" key="3">
    <source>
        <dbReference type="Pfam" id="PF04321"/>
    </source>
</evidence>
<comment type="function">
    <text evidence="2">Catalyzes the reduction of dTDP-6-deoxy-L-lyxo-4-hexulose to yield dTDP-L-rhamnose.</text>
</comment>
<dbReference type="AlphaFoldDB" id="A0AAE4L0F1"/>
<dbReference type="GO" id="GO:0008831">
    <property type="term" value="F:dTDP-4-dehydrorhamnose reductase activity"/>
    <property type="evidence" value="ECO:0007669"/>
    <property type="project" value="UniProtKB-EC"/>
</dbReference>
<dbReference type="InterPro" id="IPR029903">
    <property type="entry name" value="RmlD-like-bd"/>
</dbReference>
<dbReference type="EMBL" id="JARQAI010000001">
    <property type="protein sequence ID" value="MDT2735631.1"/>
    <property type="molecule type" value="Genomic_DNA"/>
</dbReference>
<dbReference type="Gene3D" id="3.40.50.720">
    <property type="entry name" value="NAD(P)-binding Rossmann-like Domain"/>
    <property type="match status" value="1"/>
</dbReference>
<organism evidence="4 5">
    <name type="scientific">Enterococcus pseudoavium</name>
    <dbReference type="NCBI Taxonomy" id="44007"/>
    <lineage>
        <taxon>Bacteria</taxon>
        <taxon>Bacillati</taxon>
        <taxon>Bacillota</taxon>
        <taxon>Bacilli</taxon>
        <taxon>Lactobacillales</taxon>
        <taxon>Enterococcaceae</taxon>
        <taxon>Enterococcus</taxon>
    </lineage>
</organism>
<comment type="pathway">
    <text evidence="2">Carbohydrate biosynthesis; dTDP-L-rhamnose biosynthesis.</text>
</comment>
<dbReference type="PANTHER" id="PTHR10491">
    <property type="entry name" value="DTDP-4-DEHYDRORHAMNOSE REDUCTASE"/>
    <property type="match status" value="1"/>
</dbReference>
<dbReference type="InterPro" id="IPR036291">
    <property type="entry name" value="NAD(P)-bd_dom_sf"/>
</dbReference>
<reference evidence="4" key="1">
    <citation type="submission" date="2023-03" db="EMBL/GenBank/DDBJ databases">
        <authorList>
            <person name="Shen W."/>
            <person name="Cai J."/>
        </authorList>
    </citation>
    <scope>NUCLEOTIDE SEQUENCE</scope>
    <source>
        <strain evidence="4">P69-2</strain>
    </source>
</reference>
<evidence type="ECO:0000313" key="4">
    <source>
        <dbReference type="EMBL" id="MDT2735631.1"/>
    </source>
</evidence>
<evidence type="ECO:0000256" key="2">
    <source>
        <dbReference type="RuleBase" id="RU364082"/>
    </source>
</evidence>
<evidence type="ECO:0000256" key="1">
    <source>
        <dbReference type="ARBA" id="ARBA00010944"/>
    </source>
</evidence>
<accession>A0AAE4L0F1</accession>
<dbReference type="SUPFAM" id="SSF51735">
    <property type="entry name" value="NAD(P)-binding Rossmann-fold domains"/>
    <property type="match status" value="1"/>
</dbReference>
<sequence>MEKIAITGANGYLASLIQTINHEEFDFITVTRKDIDLAQPEAVTQFFEELEFDMVLHAAARTQTADCEANPRDTHKVNTESAINIAKICQQKKARFIFLSTEQVFNNRLDRDPYTEETPVASTSLYGQQKIEVENFLLENQLDAVILRLSWMMGLSYPGIKSSPNIIKQVMNALFYQRPTKFTVNEVRGMTYAKKLAEQFDKISGLPAGIYHFSSQNQSSTYEAAKYIATTLSFDEETIDQYIRPDHERYAERFRNLTLATDKIAEQGISISTFEDDVAECLRDFDWHSL</sequence>
<keyword evidence="2" id="KW-0521">NADP</keyword>
<keyword evidence="2" id="KW-0560">Oxidoreductase</keyword>
<protein>
    <recommendedName>
        <fullName evidence="2">dTDP-4-dehydrorhamnose reductase</fullName>
        <ecNumber evidence="2">1.1.1.133</ecNumber>
    </recommendedName>
</protein>
<dbReference type="PANTHER" id="PTHR10491:SF4">
    <property type="entry name" value="METHIONINE ADENOSYLTRANSFERASE 2 SUBUNIT BETA"/>
    <property type="match status" value="1"/>
</dbReference>
<gene>
    <name evidence="4" type="ORF">P7H00_00600</name>
</gene>
<comment type="caution">
    <text evidence="4">The sequence shown here is derived from an EMBL/GenBank/DDBJ whole genome shotgun (WGS) entry which is preliminary data.</text>
</comment>
<dbReference type="RefSeq" id="WP_311796330.1">
    <property type="nucleotide sequence ID" value="NZ_JARQAI010000001.1"/>
</dbReference>
<evidence type="ECO:0000313" key="5">
    <source>
        <dbReference type="Proteomes" id="UP001180842"/>
    </source>
</evidence>
<name>A0AAE4L0F1_9ENTE</name>
<proteinExistence type="inferred from homology"/>
<dbReference type="Proteomes" id="UP001180842">
    <property type="component" value="Unassembled WGS sequence"/>
</dbReference>
<dbReference type="InterPro" id="IPR005913">
    <property type="entry name" value="dTDP_dehydrorham_reduct"/>
</dbReference>